<dbReference type="RefSeq" id="WP_090714855.1">
    <property type="nucleotide sequence ID" value="NZ_CAESAP020000178.1"/>
</dbReference>
<dbReference type="SUPFAM" id="SSF75169">
    <property type="entry name" value="DsrEFH-like"/>
    <property type="match status" value="1"/>
</dbReference>
<dbReference type="OrthoDB" id="9789418at2"/>
<evidence type="ECO:0000313" key="3">
    <source>
        <dbReference type="Proteomes" id="UP000198559"/>
    </source>
</evidence>
<dbReference type="STRING" id="235205.BAZSYMB_SCAFFOLD00012_12"/>
<dbReference type="PANTHER" id="PTHR38780">
    <property type="entry name" value="PROTEIN TUSC"/>
    <property type="match status" value="1"/>
</dbReference>
<proteinExistence type="inferred from homology"/>
<dbReference type="Pfam" id="PF02635">
    <property type="entry name" value="DsrE"/>
    <property type="match status" value="1"/>
</dbReference>
<dbReference type="Proteomes" id="UP000198559">
    <property type="component" value="Unassembled WGS sequence"/>
</dbReference>
<name>A0A1H6L5A3_9GAMM</name>
<sequence>MSTKKFMYLNRRAPYGSVYALESLEVVLIAAAFDQDVSLSFIDDGVYQLVEGQNPEGIGMKNFSKTFHALGDYDINQFYVSAESLEERGLSLDDLMPLVWEDEDDDWAEKPSIKVVSNVELTKILSEQDVCLSF</sequence>
<dbReference type="NCBIfam" id="TIGR03010">
    <property type="entry name" value="sulf_tusC_dsrF"/>
    <property type="match status" value="1"/>
</dbReference>
<evidence type="ECO:0000256" key="1">
    <source>
        <dbReference type="ARBA" id="ARBA00005996"/>
    </source>
</evidence>
<dbReference type="NCBIfam" id="NF001238">
    <property type="entry name" value="PRK00211.1"/>
    <property type="match status" value="1"/>
</dbReference>
<comment type="similarity">
    <text evidence="1">Belongs to the DsrF/TusC family.</text>
</comment>
<dbReference type="Gene3D" id="3.40.1260.10">
    <property type="entry name" value="DsrEFH-like"/>
    <property type="match status" value="1"/>
</dbReference>
<dbReference type="InterPro" id="IPR027396">
    <property type="entry name" value="DsrEFH-like"/>
</dbReference>
<dbReference type="InterPro" id="IPR017462">
    <property type="entry name" value="Sulphur_relay_TusC/DsrF"/>
</dbReference>
<evidence type="ECO:0000313" key="2">
    <source>
        <dbReference type="EMBL" id="SEH81075.1"/>
    </source>
</evidence>
<accession>A0A1H6L5A3</accession>
<dbReference type="InterPro" id="IPR003787">
    <property type="entry name" value="Sulphur_relay_DsrE/F-like"/>
</dbReference>
<dbReference type="AlphaFoldDB" id="A0A1H6L5A3"/>
<organism evidence="2 3">
    <name type="scientific">Bathymodiolus azoricus thioautotrophic gill symbiont</name>
    <dbReference type="NCBI Taxonomy" id="235205"/>
    <lineage>
        <taxon>Bacteria</taxon>
        <taxon>Pseudomonadati</taxon>
        <taxon>Pseudomonadota</taxon>
        <taxon>Gammaproteobacteria</taxon>
        <taxon>sulfur-oxidizing symbionts</taxon>
    </lineage>
</organism>
<protein>
    <submittedName>
        <fullName evidence="2">Sulfur oxidoreductase</fullName>
    </submittedName>
</protein>
<gene>
    <name evidence="2" type="ORF">BAZSYMB_SCAFFOLD00012_12</name>
</gene>
<dbReference type="PANTHER" id="PTHR38780:SF1">
    <property type="entry name" value="PROTEIN TUSC"/>
    <property type="match status" value="1"/>
</dbReference>
<reference evidence="3" key="1">
    <citation type="submission" date="2016-06" db="EMBL/GenBank/DDBJ databases">
        <authorList>
            <person name="Petersen J."/>
            <person name="Sayavedra L."/>
        </authorList>
    </citation>
    <scope>NUCLEOTIDE SEQUENCE [LARGE SCALE GENOMIC DNA]</scope>
    <source>
        <strain evidence="3">BazSymB</strain>
    </source>
</reference>
<dbReference type="EMBL" id="CVUD02000158">
    <property type="protein sequence ID" value="SEH81075.1"/>
    <property type="molecule type" value="Genomic_DNA"/>
</dbReference>